<evidence type="ECO:0008006" key="4">
    <source>
        <dbReference type="Google" id="ProtNLM"/>
    </source>
</evidence>
<evidence type="ECO:0000256" key="1">
    <source>
        <dbReference type="SAM" id="MobiDB-lite"/>
    </source>
</evidence>
<name>A0ABV3DA37_9ACTN</name>
<dbReference type="Proteomes" id="UP001551482">
    <property type="component" value="Unassembled WGS sequence"/>
</dbReference>
<comment type="caution">
    <text evidence="2">The sequence shown here is derived from an EMBL/GenBank/DDBJ whole genome shotgun (WGS) entry which is preliminary data.</text>
</comment>
<proteinExistence type="predicted"/>
<dbReference type="EMBL" id="JBEZFP010000006">
    <property type="protein sequence ID" value="MEU8132602.1"/>
    <property type="molecule type" value="Genomic_DNA"/>
</dbReference>
<feature type="region of interest" description="Disordered" evidence="1">
    <location>
        <begin position="46"/>
        <end position="75"/>
    </location>
</feature>
<dbReference type="SUPFAM" id="SSF46565">
    <property type="entry name" value="Chaperone J-domain"/>
    <property type="match status" value="1"/>
</dbReference>
<keyword evidence="3" id="KW-1185">Reference proteome</keyword>
<evidence type="ECO:0000313" key="3">
    <source>
        <dbReference type="Proteomes" id="UP001551482"/>
    </source>
</evidence>
<reference evidence="2 3" key="1">
    <citation type="submission" date="2024-06" db="EMBL/GenBank/DDBJ databases">
        <title>The Natural Products Discovery Center: Release of the First 8490 Sequenced Strains for Exploring Actinobacteria Biosynthetic Diversity.</title>
        <authorList>
            <person name="Kalkreuter E."/>
            <person name="Kautsar S.A."/>
            <person name="Yang D."/>
            <person name="Bader C.D."/>
            <person name="Teijaro C.N."/>
            <person name="Fluegel L."/>
            <person name="Davis C.M."/>
            <person name="Simpson J.R."/>
            <person name="Lauterbach L."/>
            <person name="Steele A.D."/>
            <person name="Gui C."/>
            <person name="Meng S."/>
            <person name="Li G."/>
            <person name="Viehrig K."/>
            <person name="Ye F."/>
            <person name="Su P."/>
            <person name="Kiefer A.F."/>
            <person name="Nichols A."/>
            <person name="Cepeda A.J."/>
            <person name="Yan W."/>
            <person name="Fan B."/>
            <person name="Jiang Y."/>
            <person name="Adhikari A."/>
            <person name="Zheng C.-J."/>
            <person name="Schuster L."/>
            <person name="Cowan T.M."/>
            <person name="Smanski M.J."/>
            <person name="Chevrette M.G."/>
            <person name="De Carvalho L.P.S."/>
            <person name="Shen B."/>
        </authorList>
    </citation>
    <scope>NUCLEOTIDE SEQUENCE [LARGE SCALE GENOMIC DNA]</scope>
    <source>
        <strain evidence="2 3">NPDC048946</strain>
    </source>
</reference>
<dbReference type="RefSeq" id="WP_358348689.1">
    <property type="nucleotide sequence ID" value="NZ_JBEZFP010000006.1"/>
</dbReference>
<gene>
    <name evidence="2" type="ORF">AB0C36_03750</name>
</gene>
<sequence>MTTDPSDLERRELMREYREFVKARHPDRGGDPTEFAAGLVRYRALLSPGGAGPDGGKQPPPPASETTVYRRGSLPAQMWRAIMERHRRKQNPRVR</sequence>
<accession>A0ABV3DA37</accession>
<organism evidence="2 3">
    <name type="scientific">Streptodolium elevatio</name>
    <dbReference type="NCBI Taxonomy" id="3157996"/>
    <lineage>
        <taxon>Bacteria</taxon>
        <taxon>Bacillati</taxon>
        <taxon>Actinomycetota</taxon>
        <taxon>Actinomycetes</taxon>
        <taxon>Kitasatosporales</taxon>
        <taxon>Streptomycetaceae</taxon>
        <taxon>Streptodolium</taxon>
    </lineage>
</organism>
<evidence type="ECO:0000313" key="2">
    <source>
        <dbReference type="EMBL" id="MEU8132602.1"/>
    </source>
</evidence>
<protein>
    <recommendedName>
        <fullName evidence="4">J domain-containing protein</fullName>
    </recommendedName>
</protein>
<dbReference type="InterPro" id="IPR036869">
    <property type="entry name" value="J_dom_sf"/>
</dbReference>